<comment type="caution">
    <text evidence="1">The sequence shown here is derived from an EMBL/GenBank/DDBJ whole genome shotgun (WGS) entry which is preliminary data.</text>
</comment>
<reference evidence="1" key="2">
    <citation type="submission" date="2021-08" db="EMBL/GenBank/DDBJ databases">
        <authorList>
            <person name="Dalcin Martins P."/>
        </authorList>
    </citation>
    <scope>NUCLEOTIDE SEQUENCE</scope>
    <source>
        <strain evidence="1">MAG_39</strain>
    </source>
</reference>
<sequence>MEDTGEEKYFQETPEVSGVAGEMLKRIPAIPDRRGQAPHCFRDNDTSENRMAERQGFEPWVGYNPTTVFECDHRTFHTCLQGIEKWVNTILFQPLLLMNALLLQVAGNC</sequence>
<dbReference type="Proteomes" id="UP000705867">
    <property type="component" value="Unassembled WGS sequence"/>
</dbReference>
<evidence type="ECO:0000313" key="2">
    <source>
        <dbReference type="Proteomes" id="UP000705867"/>
    </source>
</evidence>
<dbReference type="EMBL" id="JAIOIV010000073">
    <property type="protein sequence ID" value="MBZ0156281.1"/>
    <property type="molecule type" value="Genomic_DNA"/>
</dbReference>
<organism evidence="1 2">
    <name type="scientific">Candidatus Nitrobium versatile</name>
    <dbReference type="NCBI Taxonomy" id="2884831"/>
    <lineage>
        <taxon>Bacteria</taxon>
        <taxon>Pseudomonadati</taxon>
        <taxon>Nitrospirota</taxon>
        <taxon>Nitrospiria</taxon>
        <taxon>Nitrospirales</taxon>
        <taxon>Nitrospiraceae</taxon>
        <taxon>Candidatus Nitrobium</taxon>
    </lineage>
</organism>
<reference evidence="1" key="1">
    <citation type="journal article" date="2021" name="bioRxiv">
        <title>Unraveling nitrogen, sulfur and carbon metabolic pathways and microbial community transcriptional responses to substrate deprivation and toxicity stresses in a bioreactor mimicking anoxic brackish coastal sediment conditions.</title>
        <authorList>
            <person name="Martins P.D."/>
            <person name="Echeveste M.J."/>
            <person name="Arshad A."/>
            <person name="Kurth J."/>
            <person name="Ouboter H."/>
            <person name="Jetten M.S.M."/>
            <person name="Welte C.U."/>
        </authorList>
    </citation>
    <scope>NUCLEOTIDE SEQUENCE</scope>
    <source>
        <strain evidence="1">MAG_39</strain>
    </source>
</reference>
<gene>
    <name evidence="1" type="ORF">K8I29_08755</name>
</gene>
<name>A0A953J4T9_9BACT</name>
<evidence type="ECO:0000313" key="1">
    <source>
        <dbReference type="EMBL" id="MBZ0156281.1"/>
    </source>
</evidence>
<accession>A0A953J4T9</accession>
<proteinExistence type="predicted"/>
<protein>
    <submittedName>
        <fullName evidence="1">Uncharacterized protein</fullName>
    </submittedName>
</protein>
<dbReference type="AlphaFoldDB" id="A0A953J4T9"/>